<organism evidence="3 4">
    <name type="scientific">Asparagus officinalis</name>
    <name type="common">Garden asparagus</name>
    <dbReference type="NCBI Taxonomy" id="4686"/>
    <lineage>
        <taxon>Eukaryota</taxon>
        <taxon>Viridiplantae</taxon>
        <taxon>Streptophyta</taxon>
        <taxon>Embryophyta</taxon>
        <taxon>Tracheophyta</taxon>
        <taxon>Spermatophyta</taxon>
        <taxon>Magnoliopsida</taxon>
        <taxon>Liliopsida</taxon>
        <taxon>Asparagales</taxon>
        <taxon>Asparagaceae</taxon>
        <taxon>Asparagoideae</taxon>
        <taxon>Asparagus</taxon>
    </lineage>
</organism>
<proteinExistence type="predicted"/>
<dbReference type="EMBL" id="CM007382">
    <property type="protein sequence ID" value="ONK78059.1"/>
    <property type="molecule type" value="Genomic_DNA"/>
</dbReference>
<gene>
    <name evidence="3" type="ORF">A4U43_C02F13800</name>
</gene>
<evidence type="ECO:0000313" key="3">
    <source>
        <dbReference type="EMBL" id="ONK78059.1"/>
    </source>
</evidence>
<dbReference type="AlphaFoldDB" id="A0A5P1FM66"/>
<feature type="coiled-coil region" evidence="1">
    <location>
        <begin position="43"/>
        <end position="70"/>
    </location>
</feature>
<evidence type="ECO:0000256" key="2">
    <source>
        <dbReference type="SAM" id="MobiDB-lite"/>
    </source>
</evidence>
<keyword evidence="1" id="KW-0175">Coiled coil</keyword>
<dbReference type="Gramene" id="ONK78059">
    <property type="protein sequence ID" value="ONK78059"/>
    <property type="gene ID" value="A4U43_C02F13800"/>
</dbReference>
<evidence type="ECO:0000313" key="4">
    <source>
        <dbReference type="Proteomes" id="UP000243459"/>
    </source>
</evidence>
<feature type="region of interest" description="Disordered" evidence="2">
    <location>
        <begin position="13"/>
        <end position="35"/>
    </location>
</feature>
<accession>A0A5P1FM66</accession>
<reference evidence="4" key="1">
    <citation type="journal article" date="2017" name="Nat. Commun.">
        <title>The asparagus genome sheds light on the origin and evolution of a young Y chromosome.</title>
        <authorList>
            <person name="Harkess A."/>
            <person name="Zhou J."/>
            <person name="Xu C."/>
            <person name="Bowers J.E."/>
            <person name="Van der Hulst R."/>
            <person name="Ayyampalayam S."/>
            <person name="Mercati F."/>
            <person name="Riccardi P."/>
            <person name="McKain M.R."/>
            <person name="Kakrana A."/>
            <person name="Tang H."/>
            <person name="Ray J."/>
            <person name="Groenendijk J."/>
            <person name="Arikit S."/>
            <person name="Mathioni S.M."/>
            <person name="Nakano M."/>
            <person name="Shan H."/>
            <person name="Telgmann-Rauber A."/>
            <person name="Kanno A."/>
            <person name="Yue Z."/>
            <person name="Chen H."/>
            <person name="Li W."/>
            <person name="Chen Y."/>
            <person name="Xu X."/>
            <person name="Zhang Y."/>
            <person name="Luo S."/>
            <person name="Chen H."/>
            <person name="Gao J."/>
            <person name="Mao Z."/>
            <person name="Pires J.C."/>
            <person name="Luo M."/>
            <person name="Kudrna D."/>
            <person name="Wing R.A."/>
            <person name="Meyers B.C."/>
            <person name="Yi K."/>
            <person name="Kong H."/>
            <person name="Lavrijsen P."/>
            <person name="Sunseri F."/>
            <person name="Falavigna A."/>
            <person name="Ye Y."/>
            <person name="Leebens-Mack J.H."/>
            <person name="Chen G."/>
        </authorList>
    </citation>
    <scope>NUCLEOTIDE SEQUENCE [LARGE SCALE GENOMIC DNA]</scope>
    <source>
        <strain evidence="4">cv. DH0086</strain>
    </source>
</reference>
<sequence length="83" mass="9712">MTEMAEIEVIHLDDESSAQEERADHQVAEVEPEASRRDEILVETEAHRLLEELEAQKIDLEKALLSLLNKQEELVMWRLEMEV</sequence>
<protein>
    <submittedName>
        <fullName evidence="3">Uncharacterized protein</fullName>
    </submittedName>
</protein>
<evidence type="ECO:0000256" key="1">
    <source>
        <dbReference type="SAM" id="Coils"/>
    </source>
</evidence>
<keyword evidence="4" id="KW-1185">Reference proteome</keyword>
<dbReference type="Proteomes" id="UP000243459">
    <property type="component" value="Chromosome 2"/>
</dbReference>
<name>A0A5P1FM66_ASPOF</name>